<evidence type="ECO:0000256" key="9">
    <source>
        <dbReference type="ARBA" id="ARBA00039865"/>
    </source>
</evidence>
<dbReference type="Pfam" id="PF25506">
    <property type="entry name" value="TIM-barrel_MTC6"/>
    <property type="match status" value="1"/>
</dbReference>
<keyword evidence="12" id="KW-1185">Reference proteome</keyword>
<dbReference type="PANTHER" id="PTHR35518">
    <property type="entry name" value="MAINTENANCE OF TELOMOERE CAPPING"/>
    <property type="match status" value="1"/>
</dbReference>
<dbReference type="InterPro" id="IPR016187">
    <property type="entry name" value="CTDL_fold"/>
</dbReference>
<dbReference type="InterPro" id="IPR057530">
    <property type="entry name" value="TIM-barrel_MTC6"/>
</dbReference>
<dbReference type="PANTHER" id="PTHR35518:SF2">
    <property type="entry name" value="MAINTENANCE OF TELOMERE CAPPING PROTEIN 6"/>
    <property type="match status" value="1"/>
</dbReference>
<accession>A0A075B2C9</accession>
<dbReference type="InterPro" id="IPR051008">
    <property type="entry name" value="Telomere_Capping_Maintenance"/>
</dbReference>
<keyword evidence="6" id="KW-0325">Glycoprotein</keyword>
<dbReference type="GO" id="GO:0016020">
    <property type="term" value="C:membrane"/>
    <property type="evidence" value="ECO:0007669"/>
    <property type="project" value="UniProtKB-SubCell"/>
</dbReference>
<keyword evidence="5" id="KW-0472">Membrane</keyword>
<dbReference type="HOGENOM" id="CLU_411697_0_0_1"/>
<keyword evidence="3" id="KW-0732">Signal</keyword>
<sequence length="667" mass="77726">MRTQRELSALIPLDKVTRTGFNLTPGFFNNSITKNKISRVENLLESGCRVLLMDFYYHETENSWSICKDVRNATVVNNDDYVTPSNTTCTVQNDVKYILSYISDWLKKTNSIFFRESLVMLLDLNFENMNTTGLTSAQLDEKVLQSMTRLAESLKSLTDYIISPQMYTIGKLTFKWPKLADLDLSKRLIIGLRNSTVSINSTFYNEFMWPPYLFNEIFSLDSTLDDYRNSYLNDYVNVSFLYYIERIHEPLNISNIYVLVNRSVSPVYIYEKNISESLPIIWSWAYNEPRNTSNVGRCAEMDVQTGRWVPGSCEEDKYIACRSINNPFEYILSYISDWLKTTNSIFFRESLVILLDLNFENMNTTGLTSVQLDEKVLQSMPRLAESLKSLADYIISPQMYTIGKLTFKWPELADLDLSKRLIIGLRNSTVSINSAFYNEFMWPPYLFNEIFSLDSTLDDYRNSYLNDYVNVSFLYYIERVNEPLNISSIFVLVNRSVSPVYIYEKNISESLPSIWSWTYNEPRNISNVGRCAEMEVQTGRWVPGSCEEDKYIACRSINNPFEIAFMPEELFVYCAKVTRRNKALYEVIRNSLMKENVRIDYNDVHSPGCWVTGGYYAQCPYDSSVINEDGFYVAEKSDCDFDYCVFDWGINHFDVYWIVCLLPMEKK</sequence>
<evidence type="ECO:0000256" key="7">
    <source>
        <dbReference type="ARBA" id="ARBA00037703"/>
    </source>
</evidence>
<dbReference type="AlphaFoldDB" id="A0A075B2C9"/>
<evidence type="ECO:0000256" key="8">
    <source>
        <dbReference type="ARBA" id="ARBA00038159"/>
    </source>
</evidence>
<evidence type="ECO:0000256" key="1">
    <source>
        <dbReference type="ARBA" id="ARBA00004479"/>
    </source>
</evidence>
<dbReference type="SUPFAM" id="SSF56436">
    <property type="entry name" value="C-type lectin-like"/>
    <property type="match status" value="2"/>
</dbReference>
<comment type="similarity">
    <text evidence="8">Belongs to the MTC6 family.</text>
</comment>
<keyword evidence="4" id="KW-1133">Transmembrane helix</keyword>
<name>A0A075B2C9_ROZAC</name>
<evidence type="ECO:0000259" key="10">
    <source>
        <dbReference type="Pfam" id="PF25506"/>
    </source>
</evidence>
<evidence type="ECO:0000313" key="12">
    <source>
        <dbReference type="Proteomes" id="UP000030755"/>
    </source>
</evidence>
<evidence type="ECO:0000256" key="2">
    <source>
        <dbReference type="ARBA" id="ARBA00022692"/>
    </source>
</evidence>
<comment type="function">
    <text evidence="7">May be involved in telomere capping.</text>
</comment>
<dbReference type="Proteomes" id="UP000030755">
    <property type="component" value="Unassembled WGS sequence"/>
</dbReference>
<dbReference type="OrthoDB" id="5573651at2759"/>
<comment type="subcellular location">
    <subcellularLocation>
        <location evidence="1">Membrane</location>
        <topology evidence="1">Single-pass type I membrane protein</topology>
    </subcellularLocation>
</comment>
<reference evidence="11 12" key="1">
    <citation type="journal article" date="2013" name="Curr. Biol.">
        <title>Shared signatures of parasitism and phylogenomics unite Cryptomycota and microsporidia.</title>
        <authorList>
            <person name="James T.Y."/>
            <person name="Pelin A."/>
            <person name="Bonen L."/>
            <person name="Ahrendt S."/>
            <person name="Sain D."/>
            <person name="Corradi N."/>
            <person name="Stajich J.E."/>
        </authorList>
    </citation>
    <scope>NUCLEOTIDE SEQUENCE [LARGE SCALE GENOMIC DNA]</scope>
    <source>
        <strain evidence="11 12">CSF55</strain>
    </source>
</reference>
<dbReference type="STRING" id="988480.A0A075B2C9"/>
<evidence type="ECO:0000256" key="5">
    <source>
        <dbReference type="ARBA" id="ARBA00023136"/>
    </source>
</evidence>
<keyword evidence="2" id="KW-0812">Transmembrane</keyword>
<evidence type="ECO:0000256" key="3">
    <source>
        <dbReference type="ARBA" id="ARBA00022729"/>
    </source>
</evidence>
<evidence type="ECO:0000256" key="6">
    <source>
        <dbReference type="ARBA" id="ARBA00023180"/>
    </source>
</evidence>
<organism evidence="11 12">
    <name type="scientific">Rozella allomycis (strain CSF55)</name>
    <dbReference type="NCBI Taxonomy" id="988480"/>
    <lineage>
        <taxon>Eukaryota</taxon>
        <taxon>Fungi</taxon>
        <taxon>Fungi incertae sedis</taxon>
        <taxon>Cryptomycota</taxon>
        <taxon>Cryptomycota incertae sedis</taxon>
        <taxon>Rozella</taxon>
    </lineage>
</organism>
<dbReference type="EMBL" id="KE560480">
    <property type="protein sequence ID" value="EPZ36697.1"/>
    <property type="molecule type" value="Genomic_DNA"/>
</dbReference>
<proteinExistence type="inferred from homology"/>
<protein>
    <recommendedName>
        <fullName evidence="9">Maintenance of telomere capping protein 6</fullName>
    </recommendedName>
</protein>
<evidence type="ECO:0000256" key="4">
    <source>
        <dbReference type="ARBA" id="ARBA00022989"/>
    </source>
</evidence>
<gene>
    <name evidence="11" type="ORF">O9G_005575</name>
</gene>
<evidence type="ECO:0000313" key="11">
    <source>
        <dbReference type="EMBL" id="EPZ36697.1"/>
    </source>
</evidence>
<feature type="domain" description="MTC6 partial TIM-barrel" evidence="10">
    <location>
        <begin position="1"/>
        <end position="172"/>
    </location>
</feature>